<dbReference type="AlphaFoldDB" id="A0A0G1X743"/>
<reference evidence="12 13" key="1">
    <citation type="journal article" date="2015" name="Nature">
        <title>rRNA introns, odd ribosomes, and small enigmatic genomes across a large radiation of phyla.</title>
        <authorList>
            <person name="Brown C.T."/>
            <person name="Hug L.A."/>
            <person name="Thomas B.C."/>
            <person name="Sharon I."/>
            <person name="Castelle C.J."/>
            <person name="Singh A."/>
            <person name="Wilkins M.J."/>
            <person name="Williams K.H."/>
            <person name="Banfield J.F."/>
        </authorList>
    </citation>
    <scope>NUCLEOTIDE SEQUENCE [LARGE SCALE GENOMIC DNA]</scope>
</reference>
<comment type="subunit">
    <text evidence="2 10">Heterotrimer of A, B and C subunits.</text>
</comment>
<dbReference type="PANTHER" id="PTHR11659:SF4">
    <property type="entry name" value="ASPARTYL_GLUTAMYL-TRNA(GLN) AMIDOTRANSFERASE SUBUNIT B_E CATALYTIC DOMAIN-CONTAINING PROTEIN"/>
    <property type="match status" value="1"/>
</dbReference>
<organism evidence="12 13">
    <name type="scientific">candidate division Kazan bacterium GW2011_GWB1_52_7</name>
    <dbReference type="NCBI Taxonomy" id="1620414"/>
    <lineage>
        <taxon>Bacteria</taxon>
        <taxon>Bacteria division Kazan-3B-28</taxon>
    </lineage>
</organism>
<dbReference type="NCBIfam" id="TIGR00133">
    <property type="entry name" value="gatB"/>
    <property type="match status" value="1"/>
</dbReference>
<dbReference type="GO" id="GO:0050567">
    <property type="term" value="F:glutaminyl-tRNA synthase (glutamine-hydrolyzing) activity"/>
    <property type="evidence" value="ECO:0007669"/>
    <property type="project" value="UniProtKB-UniRule"/>
</dbReference>
<dbReference type="Gene3D" id="1.10.10.410">
    <property type="match status" value="1"/>
</dbReference>
<keyword evidence="4 10" id="KW-0547">Nucleotide-binding</keyword>
<keyword evidence="6 10" id="KW-0648">Protein biosynthesis</keyword>
<dbReference type="GO" id="GO:0016740">
    <property type="term" value="F:transferase activity"/>
    <property type="evidence" value="ECO:0007669"/>
    <property type="project" value="UniProtKB-KW"/>
</dbReference>
<comment type="caution">
    <text evidence="12">The sequence shown here is derived from an EMBL/GenBank/DDBJ whole genome shotgun (WGS) entry which is preliminary data.</text>
</comment>
<dbReference type="Pfam" id="PF02934">
    <property type="entry name" value="GatB_N"/>
    <property type="match status" value="1"/>
</dbReference>
<dbReference type="PANTHER" id="PTHR11659">
    <property type="entry name" value="GLUTAMYL-TRNA GLN AMIDOTRANSFERASE SUBUNIT B MITOCHONDRIAL AND PROKARYOTIC PET112-RELATED"/>
    <property type="match status" value="1"/>
</dbReference>
<dbReference type="InterPro" id="IPR014746">
    <property type="entry name" value="Gln_synth/guanido_kin_cat_dom"/>
</dbReference>
<dbReference type="EMBL" id="LCRB01000002">
    <property type="protein sequence ID" value="KKW26801.1"/>
    <property type="molecule type" value="Genomic_DNA"/>
</dbReference>
<dbReference type="NCBIfam" id="NF004012">
    <property type="entry name" value="PRK05477.1-2"/>
    <property type="match status" value="1"/>
</dbReference>
<protein>
    <recommendedName>
        <fullName evidence="10">Aspartyl/glutamyl-tRNA(Asn/Gln) amidotransferase subunit B</fullName>
        <shortName evidence="10">Asp/Glu-ADT subunit B</shortName>
        <ecNumber evidence="10">6.3.5.-</ecNumber>
    </recommendedName>
</protein>
<feature type="domain" description="Asn/Gln amidotransferase" evidence="11">
    <location>
        <begin position="343"/>
        <end position="473"/>
    </location>
</feature>
<dbReference type="InterPro" id="IPR017958">
    <property type="entry name" value="Gln-tRNA_amidoTrfase_suB_CS"/>
</dbReference>
<dbReference type="PATRIC" id="fig|1620414.3.peg.359"/>
<name>A0A0G1X743_UNCK3</name>
<comment type="similarity">
    <text evidence="1 10">Belongs to the GatB/GatE family. GatB subfamily.</text>
</comment>
<dbReference type="Proteomes" id="UP000034913">
    <property type="component" value="Unassembled WGS sequence"/>
</dbReference>
<sequence>MNHELGIMEEADAKYEAVIGLEIHVQLRTVSKMFCRCDNDSDKARPNTNVCPVCMGYPGTLPVTNEQAIDWGIKTALALGCAVNPLQRFDRKNYFYPDLPKGYQISQFFYPVGEKGNVDVDYLASDRKTRKEFSVGITRLHLEEDAGKLIHTQDGTLVDLNRCGTPLIEIVTEPDIKSPEEAKAFMQELQRMVRSLGVSMADMEKGHLRVDANVSVRPIGQDVLGAKVEVKNMNSFKFMEMALKFEVERQTAMLEKGEVIEQETRGWDEKTNSTVSQRTKEGSVDYRYFPEPDLPPIYIDQDKIDGTKNQLAALPAELRSRGEASGLPYARVVELQDLGKMSEFVQLTTDYNDIDPVLLANWITKDFASTKDLREFVIIVKLEGLSNAAAQKLYALMQTKKLPPQDLVGQIQMADKDELTGLVKQVLAENADAVAKFKAGNTQVLAYLTGQVMKKSGGRAEPALAQQILQSLLTD</sequence>
<proteinExistence type="inferred from homology"/>
<dbReference type="GO" id="GO:0005524">
    <property type="term" value="F:ATP binding"/>
    <property type="evidence" value="ECO:0007669"/>
    <property type="project" value="UniProtKB-KW"/>
</dbReference>
<dbReference type="InterPro" id="IPR006075">
    <property type="entry name" value="Asn/Gln-tRNA_Trfase_suB/E_cat"/>
</dbReference>
<evidence type="ECO:0000256" key="3">
    <source>
        <dbReference type="ARBA" id="ARBA00022598"/>
    </source>
</evidence>
<dbReference type="InterPro" id="IPR023168">
    <property type="entry name" value="GatB_Yqey_C_2"/>
</dbReference>
<accession>A0A0G1X743</accession>
<dbReference type="SMART" id="SM00845">
    <property type="entry name" value="GatB_Yqey"/>
    <property type="match status" value="1"/>
</dbReference>
<dbReference type="Pfam" id="PF02637">
    <property type="entry name" value="GatB_Yqey"/>
    <property type="match status" value="1"/>
</dbReference>
<dbReference type="InterPro" id="IPR004413">
    <property type="entry name" value="GatB"/>
</dbReference>
<dbReference type="HAMAP" id="MF_00121">
    <property type="entry name" value="GatB"/>
    <property type="match status" value="1"/>
</dbReference>
<evidence type="ECO:0000256" key="9">
    <source>
        <dbReference type="ARBA" id="ARBA00047913"/>
    </source>
</evidence>
<dbReference type="NCBIfam" id="NF004014">
    <property type="entry name" value="PRK05477.1-4"/>
    <property type="match status" value="1"/>
</dbReference>
<evidence type="ECO:0000256" key="7">
    <source>
        <dbReference type="ARBA" id="ARBA00024799"/>
    </source>
</evidence>
<dbReference type="InterPro" id="IPR017959">
    <property type="entry name" value="Asn/Gln-tRNA_amidoTrfase_suB/E"/>
</dbReference>
<evidence type="ECO:0000259" key="11">
    <source>
        <dbReference type="SMART" id="SM00845"/>
    </source>
</evidence>
<dbReference type="InterPro" id="IPR018027">
    <property type="entry name" value="Asn/Gln_amidotransferase"/>
</dbReference>
<evidence type="ECO:0000256" key="10">
    <source>
        <dbReference type="HAMAP-Rule" id="MF_00121"/>
    </source>
</evidence>
<evidence type="ECO:0000256" key="4">
    <source>
        <dbReference type="ARBA" id="ARBA00022741"/>
    </source>
</evidence>
<comment type="function">
    <text evidence="7 10">Allows the formation of correctly charged Asn-tRNA(Asn) or Gln-tRNA(Gln) through the transamidation of misacylated Asp-tRNA(Asn) or Glu-tRNA(Gln) in organisms which lack either or both of asparaginyl-tRNA or glutaminyl-tRNA synthetases. The reaction takes place in the presence of glutamine and ATP through an activated phospho-Asp-tRNA(Asn) or phospho-Glu-tRNA(Gln).</text>
</comment>
<dbReference type="EC" id="6.3.5.-" evidence="10"/>
<dbReference type="FunFam" id="1.10.10.410:FF:000001">
    <property type="entry name" value="Aspartyl/glutamyl-tRNA(Asn/Gln) amidotransferase subunit B"/>
    <property type="match status" value="1"/>
</dbReference>
<dbReference type="GO" id="GO:0006412">
    <property type="term" value="P:translation"/>
    <property type="evidence" value="ECO:0007669"/>
    <property type="project" value="UniProtKB-UniRule"/>
</dbReference>
<keyword evidence="3 10" id="KW-0436">Ligase</keyword>
<evidence type="ECO:0000256" key="1">
    <source>
        <dbReference type="ARBA" id="ARBA00005306"/>
    </source>
</evidence>
<dbReference type="SUPFAM" id="SSF55931">
    <property type="entry name" value="Glutamine synthetase/guanido kinase"/>
    <property type="match status" value="1"/>
</dbReference>
<gene>
    <name evidence="10" type="primary">gatB</name>
    <name evidence="12" type="ORF">VF00_C0002G0126</name>
</gene>
<evidence type="ECO:0000256" key="2">
    <source>
        <dbReference type="ARBA" id="ARBA00011123"/>
    </source>
</evidence>
<evidence type="ECO:0000256" key="5">
    <source>
        <dbReference type="ARBA" id="ARBA00022840"/>
    </source>
</evidence>
<keyword evidence="12" id="KW-0808">Transferase</keyword>
<dbReference type="InterPro" id="IPR003789">
    <property type="entry name" value="Asn/Gln_tRNA_amidoTrase-B-like"/>
</dbReference>
<dbReference type="PROSITE" id="PS01234">
    <property type="entry name" value="GATB"/>
    <property type="match status" value="1"/>
</dbReference>
<dbReference type="SUPFAM" id="SSF89095">
    <property type="entry name" value="GatB/YqeY motif"/>
    <property type="match status" value="1"/>
</dbReference>
<comment type="catalytic activity">
    <reaction evidence="8 10">
        <text>L-aspartyl-tRNA(Asn) + L-glutamine + ATP + H2O = L-asparaginyl-tRNA(Asn) + L-glutamate + ADP + phosphate + 2 H(+)</text>
        <dbReference type="Rhea" id="RHEA:14513"/>
        <dbReference type="Rhea" id="RHEA-COMP:9674"/>
        <dbReference type="Rhea" id="RHEA-COMP:9677"/>
        <dbReference type="ChEBI" id="CHEBI:15377"/>
        <dbReference type="ChEBI" id="CHEBI:15378"/>
        <dbReference type="ChEBI" id="CHEBI:29985"/>
        <dbReference type="ChEBI" id="CHEBI:30616"/>
        <dbReference type="ChEBI" id="CHEBI:43474"/>
        <dbReference type="ChEBI" id="CHEBI:58359"/>
        <dbReference type="ChEBI" id="CHEBI:78515"/>
        <dbReference type="ChEBI" id="CHEBI:78516"/>
        <dbReference type="ChEBI" id="CHEBI:456216"/>
    </reaction>
</comment>
<evidence type="ECO:0000313" key="13">
    <source>
        <dbReference type="Proteomes" id="UP000034913"/>
    </source>
</evidence>
<keyword evidence="5 10" id="KW-0067">ATP-binding</keyword>
<dbReference type="GO" id="GO:0050566">
    <property type="term" value="F:asparaginyl-tRNA synthase (glutamine-hydrolyzing) activity"/>
    <property type="evidence" value="ECO:0007669"/>
    <property type="project" value="RHEA"/>
</dbReference>
<evidence type="ECO:0000256" key="6">
    <source>
        <dbReference type="ARBA" id="ARBA00022917"/>
    </source>
</evidence>
<evidence type="ECO:0000256" key="8">
    <source>
        <dbReference type="ARBA" id="ARBA00047380"/>
    </source>
</evidence>
<evidence type="ECO:0000313" key="12">
    <source>
        <dbReference type="EMBL" id="KKW26801.1"/>
    </source>
</evidence>
<comment type="catalytic activity">
    <reaction evidence="9 10">
        <text>L-glutamyl-tRNA(Gln) + L-glutamine + ATP + H2O = L-glutaminyl-tRNA(Gln) + L-glutamate + ADP + phosphate + H(+)</text>
        <dbReference type="Rhea" id="RHEA:17521"/>
        <dbReference type="Rhea" id="RHEA-COMP:9681"/>
        <dbReference type="Rhea" id="RHEA-COMP:9684"/>
        <dbReference type="ChEBI" id="CHEBI:15377"/>
        <dbReference type="ChEBI" id="CHEBI:15378"/>
        <dbReference type="ChEBI" id="CHEBI:29985"/>
        <dbReference type="ChEBI" id="CHEBI:30616"/>
        <dbReference type="ChEBI" id="CHEBI:43474"/>
        <dbReference type="ChEBI" id="CHEBI:58359"/>
        <dbReference type="ChEBI" id="CHEBI:78520"/>
        <dbReference type="ChEBI" id="CHEBI:78521"/>
        <dbReference type="ChEBI" id="CHEBI:456216"/>
    </reaction>
</comment>